<evidence type="ECO:0008006" key="3">
    <source>
        <dbReference type="Google" id="ProtNLM"/>
    </source>
</evidence>
<gene>
    <name evidence="1" type="ORF">TRSC58_06368</name>
</gene>
<organism evidence="1 2">
    <name type="scientific">Trypanosoma rangeli SC58</name>
    <dbReference type="NCBI Taxonomy" id="429131"/>
    <lineage>
        <taxon>Eukaryota</taxon>
        <taxon>Discoba</taxon>
        <taxon>Euglenozoa</taxon>
        <taxon>Kinetoplastea</taxon>
        <taxon>Metakinetoplastina</taxon>
        <taxon>Trypanosomatida</taxon>
        <taxon>Trypanosomatidae</taxon>
        <taxon>Trypanosoma</taxon>
        <taxon>Herpetosoma</taxon>
    </lineage>
</organism>
<proteinExistence type="predicted"/>
<comment type="caution">
    <text evidence="1">The sequence shown here is derived from an EMBL/GenBank/DDBJ whole genome shotgun (WGS) entry which is preliminary data.</text>
</comment>
<evidence type="ECO:0000313" key="2">
    <source>
        <dbReference type="Proteomes" id="UP000031737"/>
    </source>
</evidence>
<reference evidence="1 2" key="1">
    <citation type="submission" date="2013-07" db="EMBL/GenBank/DDBJ databases">
        <authorList>
            <person name="Stoco P.H."/>
            <person name="Wagner G."/>
            <person name="Gerber A."/>
            <person name="Zaha A."/>
            <person name="Thompson C."/>
            <person name="Bartholomeu D.C."/>
            <person name="Luckemeyer D.D."/>
            <person name="Bahia D."/>
            <person name="Loreto E."/>
            <person name="Prestes E.B."/>
            <person name="Lima F.M."/>
            <person name="Rodrigues-Luiz G."/>
            <person name="Vallejo G.A."/>
            <person name="Filho J.F."/>
            <person name="Monteiro K.M."/>
            <person name="Tyler K.M."/>
            <person name="de Almeida L.G."/>
            <person name="Ortiz M.F."/>
            <person name="Siervo M.A."/>
            <person name="de Moraes M.H."/>
            <person name="Cunha O.L."/>
            <person name="Mendonca-Neto R."/>
            <person name="Silva R."/>
            <person name="Teixeira S.M."/>
            <person name="Murta S.M."/>
            <person name="Sincero T.C."/>
            <person name="Mendes T.A."/>
            <person name="Urmenyi T.P."/>
            <person name="Silva V.G."/>
            <person name="da Rocha W.D."/>
            <person name="Andersson B."/>
            <person name="Romanha A.J."/>
            <person name="Steindel M."/>
            <person name="de Vasconcelos A.T."/>
            <person name="Grisard E.C."/>
        </authorList>
    </citation>
    <scope>NUCLEOTIDE SEQUENCE [LARGE SCALE GENOMIC DNA]</scope>
    <source>
        <strain evidence="1 2">SC58</strain>
    </source>
</reference>
<name>A0A061IV57_TRYRA</name>
<dbReference type="EMBL" id="AUPL01006368">
    <property type="protein sequence ID" value="ESL05965.1"/>
    <property type="molecule type" value="Genomic_DNA"/>
</dbReference>
<protein>
    <recommendedName>
        <fullName evidence="3">Hemagluttinin family protein</fullName>
    </recommendedName>
</protein>
<accession>A0A061IV57</accession>
<sequence length="2210" mass="235999">MYYVKNTTVANSFTVALAAAGEYQLYLGPHAAEGDPRIAHDRTFTVAPCDPCSFGPSYAFIENHVALRFSSNGGGGGGGGTLSLQDTVRLVPVSQGAGGNPCAAPKGAFASLTLKANATVSTSDVTVFNLFTGNTSASLGDYYLCYRKGGDKSNYALVTDTTDELLTFSIYPALPTRASTCGSHPAFLETVTFNFSFAAATYPKLAFSNKDEFLLLPPNVDCGDAASAAAPGVIHPVLYKLVGKDMAMWLSLLPGGYKTTRYTICFRLVADAVARVVAPLAIEVAPQDPARIETEPWLIQPKTASFTMRIYGMQLSQQDDVYVVDAATRCDERCGETLTPPQLESAVYTKTFRNTTLVELQFTQALNENVTMAVCYRRARQLLVRLAVFFVGNTNPTDFDTDFVPRLGTRPTLTFSGAGLTSHDRVFILPEKMYCDESHAVAVGTFVDSAAEGTRSRFYIALAAAAVRVGQYSVCYFVNGSAGYALMPVALKVEAGGPSSYVTSNTPMRARATVVTFDYTGSLGDAAMIACAGCSCWDGKAATLPYGNPEGTATVAQSKIQLRVGMDGTAAYAVCYRVHDSGYAQVGAQPIRPVENTPAAFTIEPRSTFQGQRLLVTVTGFEHHTLDSMLDAGKKKEKVEQASLSSFPYQQTPKPEDAAMLVTVDRLCWDTATMNLTGILAGPSDVAKVTSTESFWRGHVPSLGPGALPLSAFPKSFTLCYRENGQAEFVMVPFPSVPSVMRPADPSDFTTVPPSVFSGMLHIGMTFPGAADGDTASIVGYAGAALTTNHACDDNTSVVLAQPGPTLPSYKFSLPSQLTATSTVVCYVRAGATVAEVPQLLQLTAPNPGGYTMNTPVGTEQQRQYLLLTLTGTELDPATDAVVFTNASCASSSTWPPVSVSSVRRVSALAATPHTALGTSLALVVQFVETTQTKLFVCYRRGKVWSEVGAPFSLAGPVPGSLALEPPVGLARVGQHIQIKLHNADTRKLVGAAVISASDSSPESWCQNFTADKVQEPLLSIVDESLLDVAVWRTAGPARVCVRYGTAPWSDVALTPTGAVREVVVGGPNPSSMRSFPHPPRVGQQVTLTFQLVETPSAEDLVRIAEPQADVACEQLKPVPGFPNAMPVVPLVEAKTASITLVDRTDKFAYRSFSQSGQFQVCYYSAAAHAWSLVGGSTDTSMIEVYPMAPSNWSPVTGLPLVFAEPFVLHFDDGSASLDASNDAVWAAPLTQSCGVTPDNCPRCIVFELDAAASTVERVVTKPAVSLILGEFNLCYRLRGATAALLLPPLEIMEGEIRCLQQATVRVGQQQNITFNKKQGVDVEHDGWRVSSFGTSATSCSSGYDPDFVDGRAHLLSSTDTTVTYGVEWPVSMVGARYLICYTHDGVARPVCTCEQVSTKSGECYVSTLQASPLWFAPSPDPTYVGQTVQLQLKLEPAMEKYPVANVTLVPYRDSLTVCADVVAFPVHGRMIVESPTLYVFEFKYTYTQEPGMFIVCALSPKLSKDYSRVGTMHPARSSNTFRVRPYMKLTTLPGAPDLIRAMQTIRMTFTHSSSEADDVVGAGDRVTFVASPDDCVASVIDNTPAATVMSLFMADDTSFSTVPAPVLEPSNVTRSSLVDVTFDPVHGLGNRLVCYKLARGTWAPVMKDIDVLAAAVKECVMSPPGPDSDADARAMQYLLTTIVGTKETSSLRGRNDAVRMVPQPSMCIADADAVFLSGVSIVDREKTAVVAFVPTAGVFKVCYRIGGANSTISNWSPVCTRLKFTEPTPTGLFTGCLRLGQSLTVTASQRSGFEFALKDTFRFVTGEDQCIYANGTQTVSSAIMVGDAAQTIAGTPVTKAGPTFALPAALLGVGSTTFRLCYKDARGNQFAVPLDATHRARSKFTVAPRLIASVRTQNSKTAGQRVVVTFTAVEDLGGGGLKPFDRLPPIPFSPGPEYDGNFDAATALHLSASVPYREGRCFAEAPTTYGVYGNSTQVLGSFDPVQGGPHLTCYRSLGCSVEDVGPPLSVGGYNPASVAVNPLTPRRGQLLRAAFTRSQEASANQLAPGEDRAAVQVDLPTCWGLPADGGQVVEGTTEKTVVDGIFFAAQPPYISSVSQMRLCYELRHGSWSNLPGGTALLQPANPISFTVRNAPARVMQLNYIEFTGKSLGATDRVKIIDKVQLLPRCVRSHRVRLSRTSLAPHAATSPGTAEWTRAVTIDHETKTQP</sequence>
<keyword evidence="2" id="KW-1185">Reference proteome</keyword>
<dbReference type="Proteomes" id="UP000031737">
    <property type="component" value="Unassembled WGS sequence"/>
</dbReference>
<dbReference type="VEuPathDB" id="TriTrypDB:TRSC58_06368"/>
<dbReference type="OrthoDB" id="262785at2759"/>
<evidence type="ECO:0000313" key="1">
    <source>
        <dbReference type="EMBL" id="ESL05965.1"/>
    </source>
</evidence>